<feature type="compositionally biased region" description="Pro residues" evidence="1">
    <location>
        <begin position="22"/>
        <end position="36"/>
    </location>
</feature>
<dbReference type="AlphaFoldDB" id="A0A0D9XBM0"/>
<feature type="compositionally biased region" description="Basic residues" evidence="1">
    <location>
        <begin position="37"/>
        <end position="61"/>
    </location>
</feature>
<sequence length="98" mass="10854">PKSPVRELDPFDCRRRRLRPRAAPPPGPLAAPSPAPPRHRCSAAGPRRRHRRPQLHHRHGRPSSSSRHLADQISSTPHAVLGNKQAICPSLESRVVSV</sequence>
<evidence type="ECO:0000313" key="3">
    <source>
        <dbReference type="Proteomes" id="UP000032180"/>
    </source>
</evidence>
<organism evidence="2 3">
    <name type="scientific">Leersia perrieri</name>
    <dbReference type="NCBI Taxonomy" id="77586"/>
    <lineage>
        <taxon>Eukaryota</taxon>
        <taxon>Viridiplantae</taxon>
        <taxon>Streptophyta</taxon>
        <taxon>Embryophyta</taxon>
        <taxon>Tracheophyta</taxon>
        <taxon>Spermatophyta</taxon>
        <taxon>Magnoliopsida</taxon>
        <taxon>Liliopsida</taxon>
        <taxon>Poales</taxon>
        <taxon>Poaceae</taxon>
        <taxon>BOP clade</taxon>
        <taxon>Oryzoideae</taxon>
        <taxon>Oryzeae</taxon>
        <taxon>Oryzinae</taxon>
        <taxon>Leersia</taxon>
    </lineage>
</organism>
<dbReference type="Proteomes" id="UP000032180">
    <property type="component" value="Chromosome 9"/>
</dbReference>
<keyword evidence="3" id="KW-1185">Reference proteome</keyword>
<reference evidence="2 3" key="1">
    <citation type="submission" date="2012-08" db="EMBL/GenBank/DDBJ databases">
        <title>Oryza genome evolution.</title>
        <authorList>
            <person name="Wing R.A."/>
        </authorList>
    </citation>
    <scope>NUCLEOTIDE SEQUENCE</scope>
</reference>
<dbReference type="EnsemblPlants" id="LPERR09G01420.1">
    <property type="protein sequence ID" value="LPERR09G01420.1"/>
    <property type="gene ID" value="LPERR09G01420"/>
</dbReference>
<feature type="region of interest" description="Disordered" evidence="1">
    <location>
        <begin position="1"/>
        <end position="87"/>
    </location>
</feature>
<proteinExistence type="predicted"/>
<evidence type="ECO:0000313" key="2">
    <source>
        <dbReference type="EnsemblPlants" id="LPERR09G01420.1"/>
    </source>
</evidence>
<protein>
    <submittedName>
        <fullName evidence="2">Uncharacterized protein</fullName>
    </submittedName>
</protein>
<dbReference type="Gramene" id="LPERR09G01420.1">
    <property type="protein sequence ID" value="LPERR09G01420.1"/>
    <property type="gene ID" value="LPERR09G01420"/>
</dbReference>
<name>A0A0D9XBM0_9ORYZ</name>
<reference evidence="3" key="2">
    <citation type="submission" date="2013-12" db="EMBL/GenBank/DDBJ databases">
        <authorList>
            <person name="Yu Y."/>
            <person name="Lee S."/>
            <person name="de Baynast K."/>
            <person name="Wissotski M."/>
            <person name="Liu L."/>
            <person name="Talag J."/>
            <person name="Goicoechea J."/>
            <person name="Angelova A."/>
            <person name="Jetty R."/>
            <person name="Kudrna D."/>
            <person name="Golser W."/>
            <person name="Rivera L."/>
            <person name="Zhang J."/>
            <person name="Wing R."/>
        </authorList>
    </citation>
    <scope>NUCLEOTIDE SEQUENCE</scope>
</reference>
<dbReference type="HOGENOM" id="CLU_2339659_0_0_1"/>
<reference evidence="2" key="3">
    <citation type="submission" date="2015-04" db="UniProtKB">
        <authorList>
            <consortium name="EnsemblPlants"/>
        </authorList>
    </citation>
    <scope>IDENTIFICATION</scope>
</reference>
<accession>A0A0D9XBM0</accession>
<feature type="compositionally biased region" description="Basic and acidic residues" evidence="1">
    <location>
        <begin position="1"/>
        <end position="13"/>
    </location>
</feature>
<evidence type="ECO:0000256" key="1">
    <source>
        <dbReference type="SAM" id="MobiDB-lite"/>
    </source>
</evidence>